<keyword evidence="4" id="KW-0378">Hydrolase</keyword>
<keyword evidence="5" id="KW-0862">Zinc</keyword>
<dbReference type="Pfam" id="PF07998">
    <property type="entry name" value="Peptidase_M54"/>
    <property type="match status" value="1"/>
</dbReference>
<dbReference type="GO" id="GO:0006508">
    <property type="term" value="P:proteolysis"/>
    <property type="evidence" value="ECO:0007669"/>
    <property type="project" value="UniProtKB-KW"/>
</dbReference>
<dbReference type="Proteomes" id="UP000781932">
    <property type="component" value="Unassembled WGS sequence"/>
</dbReference>
<evidence type="ECO:0000256" key="7">
    <source>
        <dbReference type="SAM" id="MobiDB-lite"/>
    </source>
</evidence>
<dbReference type="Gene3D" id="3.40.390.10">
    <property type="entry name" value="Collagenase (Catalytic Domain)"/>
    <property type="match status" value="2"/>
</dbReference>
<dbReference type="CDD" id="cd11375">
    <property type="entry name" value="Peptidase_M54"/>
    <property type="match status" value="1"/>
</dbReference>
<proteinExistence type="predicted"/>
<evidence type="ECO:0000256" key="4">
    <source>
        <dbReference type="ARBA" id="ARBA00022801"/>
    </source>
</evidence>
<reference evidence="8" key="2">
    <citation type="submission" date="2020-11" db="EMBL/GenBank/DDBJ databases">
        <title>Whole genome sequencing of Colletotrichum sp.</title>
        <authorList>
            <person name="Li H."/>
        </authorList>
    </citation>
    <scope>NUCLEOTIDE SEQUENCE</scope>
    <source>
        <strain evidence="8">CkLH20</strain>
    </source>
</reference>
<evidence type="ECO:0000256" key="2">
    <source>
        <dbReference type="ARBA" id="ARBA00022670"/>
    </source>
</evidence>
<dbReference type="GeneID" id="62162369"/>
<dbReference type="PANTHER" id="PTHR15910">
    <property type="entry name" value="ARCHAEMETZINCIN"/>
    <property type="match status" value="1"/>
</dbReference>
<feature type="compositionally biased region" description="Low complexity" evidence="7">
    <location>
        <begin position="314"/>
        <end position="326"/>
    </location>
</feature>
<organism evidence="8 9">
    <name type="scientific">Colletotrichum karsti</name>
    <dbReference type="NCBI Taxonomy" id="1095194"/>
    <lineage>
        <taxon>Eukaryota</taxon>
        <taxon>Fungi</taxon>
        <taxon>Dikarya</taxon>
        <taxon>Ascomycota</taxon>
        <taxon>Pezizomycotina</taxon>
        <taxon>Sordariomycetes</taxon>
        <taxon>Hypocreomycetidae</taxon>
        <taxon>Glomerellales</taxon>
        <taxon>Glomerellaceae</taxon>
        <taxon>Colletotrichum</taxon>
        <taxon>Colletotrichum boninense species complex</taxon>
    </lineage>
</organism>
<dbReference type="InterPro" id="IPR024079">
    <property type="entry name" value="MetalloPept_cat_dom_sf"/>
</dbReference>
<dbReference type="EMBL" id="JAATWM020000019">
    <property type="protein sequence ID" value="KAF9876132.1"/>
    <property type="molecule type" value="Genomic_DNA"/>
</dbReference>
<comment type="cofactor">
    <cofactor evidence="1">
        <name>Zn(2+)</name>
        <dbReference type="ChEBI" id="CHEBI:29105"/>
    </cofactor>
</comment>
<protein>
    <recommendedName>
        <fullName evidence="10">Archaemetzincin-2</fullName>
    </recommendedName>
</protein>
<dbReference type="GO" id="GO:0008237">
    <property type="term" value="F:metallopeptidase activity"/>
    <property type="evidence" value="ECO:0007669"/>
    <property type="project" value="UniProtKB-KW"/>
</dbReference>
<evidence type="ECO:0000256" key="1">
    <source>
        <dbReference type="ARBA" id="ARBA00001947"/>
    </source>
</evidence>
<evidence type="ECO:0000313" key="9">
    <source>
        <dbReference type="Proteomes" id="UP000781932"/>
    </source>
</evidence>
<dbReference type="InterPro" id="IPR012962">
    <property type="entry name" value="Pept_M54_archaemetzincn"/>
</dbReference>
<evidence type="ECO:0008006" key="10">
    <source>
        <dbReference type="Google" id="ProtNLM"/>
    </source>
</evidence>
<reference evidence="8" key="1">
    <citation type="submission" date="2020-03" db="EMBL/GenBank/DDBJ databases">
        <authorList>
            <person name="He L."/>
        </authorList>
    </citation>
    <scope>NUCLEOTIDE SEQUENCE</scope>
    <source>
        <strain evidence="8">CkLH20</strain>
    </source>
</reference>
<keyword evidence="3" id="KW-0479">Metal-binding</keyword>
<evidence type="ECO:0000256" key="5">
    <source>
        <dbReference type="ARBA" id="ARBA00022833"/>
    </source>
</evidence>
<sequence>MAPAKKKACAHQTLYVDASEHGRNAAGFERIPVEKRIGATTRAGRVSGAGDSAAAPVASTFPGPLILPDDDLALCPKYPPQSLRSWANGGYRNKITPERNTLYVADVPTIDDGAAFMRNWADPDVEDLIDPEEFPKLEHPSTEDIMAYLRAFYHPLPVKLLPTPFKFVKWDDDDGQKGKKTAPSMIGLAAGGSEVVGIRARPSPDEIARMQLNLNDLLDALTGALPADAYAAVMLVAQDMYEDEDDDFCCGRAFGGSRISAVSSFRYRPVLDAAFGVEVGHMWPLSHCAGFVREFCRENAGGGETGTKRKRGRGASASAGSSADDSSVLDLKKTPGTAMGAAVAAARRVVVPKTAGDQRGLWFSRVARTAAHELGHCFGMDHCVYYACVMQGTAGLGEDARQPPYLCPVCEAKLVFGLGEMGVVEGGRNGKWEQEGRRREVERERMEVMRGFCEGWMGVGMFAGFKGWLDGRLRELV</sequence>
<dbReference type="AlphaFoldDB" id="A0A9P6I397"/>
<feature type="region of interest" description="Disordered" evidence="7">
    <location>
        <begin position="302"/>
        <end position="328"/>
    </location>
</feature>
<keyword evidence="2" id="KW-0645">Protease</keyword>
<accession>A0A9P6I397</accession>
<dbReference type="OrthoDB" id="2365600at2759"/>
<comment type="caution">
    <text evidence="8">The sequence shown here is derived from an EMBL/GenBank/DDBJ whole genome shotgun (WGS) entry which is preliminary data.</text>
</comment>
<dbReference type="SUPFAM" id="SSF55486">
    <property type="entry name" value="Metalloproteases ('zincins'), catalytic domain"/>
    <property type="match status" value="1"/>
</dbReference>
<gene>
    <name evidence="8" type="ORF">CkaCkLH20_06578</name>
</gene>
<dbReference type="PANTHER" id="PTHR15910:SF1">
    <property type="entry name" value="ARCHAEMETZINCIN-2"/>
    <property type="match status" value="1"/>
</dbReference>
<dbReference type="RefSeq" id="XP_038745593.1">
    <property type="nucleotide sequence ID" value="XM_038889295.1"/>
</dbReference>
<evidence type="ECO:0000256" key="6">
    <source>
        <dbReference type="ARBA" id="ARBA00023049"/>
    </source>
</evidence>
<evidence type="ECO:0000256" key="3">
    <source>
        <dbReference type="ARBA" id="ARBA00022723"/>
    </source>
</evidence>
<dbReference type="GO" id="GO:0046872">
    <property type="term" value="F:metal ion binding"/>
    <property type="evidence" value="ECO:0007669"/>
    <property type="project" value="UniProtKB-KW"/>
</dbReference>
<name>A0A9P6I397_9PEZI</name>
<evidence type="ECO:0000313" key="8">
    <source>
        <dbReference type="EMBL" id="KAF9876132.1"/>
    </source>
</evidence>
<keyword evidence="9" id="KW-1185">Reference proteome</keyword>
<keyword evidence="6" id="KW-0482">Metalloprotease</keyword>